<dbReference type="EMBL" id="LWDP01000047">
    <property type="protein sequence ID" value="ORD93795.1"/>
    <property type="molecule type" value="Genomic_DNA"/>
</dbReference>
<keyword evidence="3" id="KW-0547">Nucleotide-binding</keyword>
<dbReference type="OrthoDB" id="4199794at2759"/>
<dbReference type="PANTHER" id="PTHR11669:SF20">
    <property type="entry name" value="REPLICATION FACTOR C SUBUNIT 4"/>
    <property type="match status" value="1"/>
</dbReference>
<keyword evidence="4" id="KW-0067">ATP-binding</keyword>
<keyword evidence="2" id="KW-0235">DNA replication</keyword>
<dbReference type="GO" id="GO:0016887">
    <property type="term" value="F:ATP hydrolysis activity"/>
    <property type="evidence" value="ECO:0007669"/>
    <property type="project" value="InterPro"/>
</dbReference>
<gene>
    <name evidence="6" type="primary">RFCS2</name>
    <name evidence="6" type="ORF">ECANGB1_1535</name>
</gene>
<comment type="caution">
    <text evidence="6">The sequence shown here is derived from an EMBL/GenBank/DDBJ whole genome shotgun (WGS) entry which is preliminary data.</text>
</comment>
<dbReference type="GO" id="GO:0006281">
    <property type="term" value="P:DNA repair"/>
    <property type="evidence" value="ECO:0007669"/>
    <property type="project" value="TreeGrafter"/>
</dbReference>
<dbReference type="CDD" id="cd00009">
    <property type="entry name" value="AAA"/>
    <property type="match status" value="1"/>
</dbReference>
<proteinExistence type="inferred from homology"/>
<evidence type="ECO:0000256" key="1">
    <source>
        <dbReference type="ARBA" id="ARBA00005378"/>
    </source>
</evidence>
<evidence type="ECO:0000313" key="6">
    <source>
        <dbReference type="EMBL" id="ORD93795.1"/>
    </source>
</evidence>
<evidence type="ECO:0000256" key="4">
    <source>
        <dbReference type="ARBA" id="ARBA00022840"/>
    </source>
</evidence>
<dbReference type="GO" id="GO:0003689">
    <property type="term" value="F:DNA clamp loader activity"/>
    <property type="evidence" value="ECO:0007669"/>
    <property type="project" value="TreeGrafter"/>
</dbReference>
<dbReference type="VEuPathDB" id="MicrosporidiaDB:ECANGB1_1535"/>
<dbReference type="SUPFAM" id="SSF52540">
    <property type="entry name" value="P-loop containing nucleoside triphosphate hydrolases"/>
    <property type="match status" value="1"/>
</dbReference>
<dbReference type="InterPro" id="IPR003593">
    <property type="entry name" value="AAA+_ATPase"/>
</dbReference>
<dbReference type="SMART" id="SM00382">
    <property type="entry name" value="AAA"/>
    <property type="match status" value="1"/>
</dbReference>
<keyword evidence="7" id="KW-1185">Reference proteome</keyword>
<evidence type="ECO:0000259" key="5">
    <source>
        <dbReference type="SMART" id="SM00382"/>
    </source>
</evidence>
<name>A0A1Y1S5V5_9MICR</name>
<feature type="domain" description="AAA+ ATPase" evidence="5">
    <location>
        <begin position="32"/>
        <end position="143"/>
    </location>
</feature>
<evidence type="ECO:0000313" key="7">
    <source>
        <dbReference type="Proteomes" id="UP000192639"/>
    </source>
</evidence>
<dbReference type="InterPro" id="IPR027417">
    <property type="entry name" value="P-loop_NTPase"/>
</dbReference>
<comment type="similarity">
    <text evidence="1">Belongs to the activator 1 small subunits family.</text>
</comment>
<dbReference type="GO" id="GO:0005524">
    <property type="term" value="F:ATP binding"/>
    <property type="evidence" value="ECO:0007669"/>
    <property type="project" value="UniProtKB-KW"/>
</dbReference>
<sequence>MPENWTETYRPINTDSFIGPVYLKNLLRSNSDIPHLLLYGPPGTGKTTFAKLISQKYESTLFLNGSDERGIDVIRNVVKKQAQYIGKKFIVLDECENLTRDSQTCLRRVLEDYNSTTFIFITNYISKIIDPIKSRTVKIKFNKVPFDEILTGIKIDLPEQVIRRAYDNTNGDLRKMLNVLQGVKYGSVVNVNVADLIRLVDYFCAFDCDATDVENENISALDYIRQLIYKVEDGESAIKLGELERQCLNGCLDEAIYESIRRNNIG</sequence>
<evidence type="ECO:0000256" key="2">
    <source>
        <dbReference type="ARBA" id="ARBA00022705"/>
    </source>
</evidence>
<dbReference type="Proteomes" id="UP000192639">
    <property type="component" value="Unassembled WGS sequence"/>
</dbReference>
<dbReference type="InterPro" id="IPR003959">
    <property type="entry name" value="ATPase_AAA_core"/>
</dbReference>
<protein>
    <submittedName>
        <fullName evidence="6">RFCS2</fullName>
    </submittedName>
</protein>
<dbReference type="GO" id="GO:0006261">
    <property type="term" value="P:DNA-templated DNA replication"/>
    <property type="evidence" value="ECO:0007669"/>
    <property type="project" value="TreeGrafter"/>
</dbReference>
<dbReference type="PANTHER" id="PTHR11669">
    <property type="entry name" value="REPLICATION FACTOR C / DNA POLYMERASE III GAMMA-TAU SUBUNIT"/>
    <property type="match status" value="1"/>
</dbReference>
<dbReference type="Pfam" id="PF00004">
    <property type="entry name" value="AAA"/>
    <property type="match status" value="1"/>
</dbReference>
<reference evidence="6 7" key="1">
    <citation type="journal article" date="2017" name="Environ. Microbiol.">
        <title>Decay of the glycolytic pathway and adaptation to intranuclear parasitism within Enterocytozoonidae microsporidia.</title>
        <authorList>
            <person name="Wiredu Boakye D."/>
            <person name="Jaroenlak P."/>
            <person name="Prachumwat A."/>
            <person name="Williams T.A."/>
            <person name="Bateman K.S."/>
            <person name="Itsathitphaisarn O."/>
            <person name="Sritunyalucksana K."/>
            <person name="Paszkiewicz K.H."/>
            <person name="Moore K.A."/>
            <person name="Stentiford G.D."/>
            <person name="Williams B.A."/>
        </authorList>
    </citation>
    <scope>NUCLEOTIDE SEQUENCE [LARGE SCALE GENOMIC DNA]</scope>
    <source>
        <strain evidence="6 7">GB1</strain>
    </source>
</reference>
<dbReference type="GO" id="GO:0005663">
    <property type="term" value="C:DNA replication factor C complex"/>
    <property type="evidence" value="ECO:0007669"/>
    <property type="project" value="TreeGrafter"/>
</dbReference>
<organism evidence="6 7">
    <name type="scientific">Enterospora canceri</name>
    <dbReference type="NCBI Taxonomy" id="1081671"/>
    <lineage>
        <taxon>Eukaryota</taxon>
        <taxon>Fungi</taxon>
        <taxon>Fungi incertae sedis</taxon>
        <taxon>Microsporidia</taxon>
        <taxon>Enterocytozoonidae</taxon>
        <taxon>Enterospora</taxon>
    </lineage>
</organism>
<dbReference type="AlphaFoldDB" id="A0A1Y1S5V5"/>
<dbReference type="Gene3D" id="3.40.50.300">
    <property type="entry name" value="P-loop containing nucleotide triphosphate hydrolases"/>
    <property type="match status" value="1"/>
</dbReference>
<dbReference type="InterPro" id="IPR050238">
    <property type="entry name" value="DNA_Rep/Repair_Clamp_Loader"/>
</dbReference>
<evidence type="ECO:0000256" key="3">
    <source>
        <dbReference type="ARBA" id="ARBA00022741"/>
    </source>
</evidence>
<accession>A0A1Y1S5V5</accession>